<dbReference type="GO" id="GO:0046872">
    <property type="term" value="F:metal ion binding"/>
    <property type="evidence" value="ECO:0007669"/>
    <property type="project" value="UniProtKB-KW"/>
</dbReference>
<evidence type="ECO:0000313" key="4">
    <source>
        <dbReference type="Proteomes" id="UP000016568"/>
    </source>
</evidence>
<evidence type="ECO:0000313" key="3">
    <source>
        <dbReference type="EMBL" id="GAD50759.1"/>
    </source>
</evidence>
<keyword evidence="1" id="KW-0479">Metal-binding</keyword>
<dbReference type="AlphaFoldDB" id="U2ZZE0"/>
<dbReference type="eggNOG" id="COG1482">
    <property type="taxonomic scope" value="Bacteria"/>
</dbReference>
<dbReference type="CDD" id="cd07010">
    <property type="entry name" value="cupin_PMI_type_I_N_bac"/>
    <property type="match status" value="1"/>
</dbReference>
<evidence type="ECO:0000256" key="2">
    <source>
        <dbReference type="ARBA" id="ARBA00022833"/>
    </source>
</evidence>
<dbReference type="GO" id="GO:0016853">
    <property type="term" value="F:isomerase activity"/>
    <property type="evidence" value="ECO:0007669"/>
    <property type="project" value="UniProtKB-KW"/>
</dbReference>
<dbReference type="SUPFAM" id="SSF51182">
    <property type="entry name" value="RmlC-like cupins"/>
    <property type="match status" value="1"/>
</dbReference>
<evidence type="ECO:0000256" key="1">
    <source>
        <dbReference type="ARBA" id="ARBA00022723"/>
    </source>
</evidence>
<sequence>MKLATRMIDKVWGRDRLPAPFAAPRGQRIGEIWFDPPPELDDLLVKYIFTSEKLSVQVHPSATQGNGAPDGKDECWLVVDADPAAMVGIGFTHPVSADTIHAAAQDGSIEQMLAWHKVAPGDFFYIPAGTVHAIGGGVSLIEVQLNFDVTYRLYDYGRPRALHLDAGIAVAQGVVYDPALHCTVPKNGHAILSDGPWFRLDRVQGAPDAACARRYGQGPLLGIPLSPGVTLDGEAIAPGECALIPELGALQIGDGAQCLLAQPCKRDDRLVR</sequence>
<protein>
    <submittedName>
        <fullName evidence="3">Putative mannose-6-phosphate isomerase</fullName>
    </submittedName>
</protein>
<keyword evidence="3" id="KW-0413">Isomerase</keyword>
<dbReference type="PANTHER" id="PTHR42742">
    <property type="entry name" value="TRANSCRIPTIONAL REPRESSOR MPRA"/>
    <property type="match status" value="1"/>
</dbReference>
<comment type="caution">
    <text evidence="3">The sequence shown here is derived from an EMBL/GenBank/DDBJ whole genome shotgun (WGS) entry which is preliminary data.</text>
</comment>
<dbReference type="InterPro" id="IPR011051">
    <property type="entry name" value="RmlC_Cupin_sf"/>
</dbReference>
<proteinExistence type="predicted"/>
<dbReference type="InterPro" id="IPR014710">
    <property type="entry name" value="RmlC-like_jellyroll"/>
</dbReference>
<dbReference type="EMBL" id="BASZ01000012">
    <property type="protein sequence ID" value="GAD50759.1"/>
    <property type="molecule type" value="Genomic_DNA"/>
</dbReference>
<accession>U2ZZE0</accession>
<dbReference type="Proteomes" id="UP000016568">
    <property type="component" value="Unassembled WGS sequence"/>
</dbReference>
<dbReference type="InterPro" id="IPR051804">
    <property type="entry name" value="Carb_Metab_Reg_Kinase/Isom"/>
</dbReference>
<dbReference type="Gene3D" id="2.60.120.10">
    <property type="entry name" value="Jelly Rolls"/>
    <property type="match status" value="1"/>
</dbReference>
<reference evidence="3 4" key="1">
    <citation type="submission" date="2013-09" db="EMBL/GenBank/DDBJ databases">
        <title>Whole genome shotgun sequence of Novosphingobium tardaugens NBRC 16725.</title>
        <authorList>
            <person name="Isaki S."/>
            <person name="Hosoyama A."/>
            <person name="Tsuchikane K."/>
            <person name="Katsumata H."/>
            <person name="Ando Y."/>
            <person name="Yamazaki S."/>
            <person name="Fujita N."/>
        </authorList>
    </citation>
    <scope>NUCLEOTIDE SEQUENCE [LARGE SCALE GENOMIC DNA]</scope>
    <source>
        <strain evidence="3 4">NBRC 16725</strain>
    </source>
</reference>
<keyword evidence="2" id="KW-0862">Zinc</keyword>
<dbReference type="RefSeq" id="WP_021691577.1">
    <property type="nucleotide sequence ID" value="NZ_BASZ01000012.1"/>
</dbReference>
<organism evidence="3 4">
    <name type="scientific">Caenibius tardaugens NBRC 16725</name>
    <dbReference type="NCBI Taxonomy" id="1219035"/>
    <lineage>
        <taxon>Bacteria</taxon>
        <taxon>Pseudomonadati</taxon>
        <taxon>Pseudomonadota</taxon>
        <taxon>Alphaproteobacteria</taxon>
        <taxon>Sphingomonadales</taxon>
        <taxon>Erythrobacteraceae</taxon>
        <taxon>Caenibius</taxon>
    </lineage>
</organism>
<keyword evidence="4" id="KW-1185">Reference proteome</keyword>
<dbReference type="KEGG" id="ntd:EGO55_11095"/>
<gene>
    <name evidence="3" type="ORF">NT2_12_00230</name>
</gene>
<dbReference type="PANTHER" id="PTHR42742:SF3">
    <property type="entry name" value="FRUCTOKINASE"/>
    <property type="match status" value="1"/>
</dbReference>
<dbReference type="OrthoDB" id="9808275at2"/>
<name>U2ZZE0_9SPHN</name>